<accession>A0A6S6SFD1</accession>
<reference evidence="3" key="1">
    <citation type="submission" date="2020-01" db="EMBL/GenBank/DDBJ databases">
        <authorList>
            <person name="Meier V. D."/>
            <person name="Meier V D."/>
        </authorList>
    </citation>
    <scope>NUCLEOTIDE SEQUENCE</scope>
    <source>
        <strain evidence="3">HLG_WM_MAG_08</strain>
    </source>
</reference>
<gene>
    <name evidence="3" type="ORF">HELGO_WM76308</name>
</gene>
<protein>
    <submittedName>
        <fullName evidence="3">Possible monoamine oxidase</fullName>
    </submittedName>
</protein>
<sequence length="416" mass="45805">MRLTVLNAMLVSRKTSYEHEAGTLINTDILIVGGGISGLHTAYELEKQHVDFILVEARERFGGRILSNNYDIKSAATDAHYAANKPAYDLGPSWFWPGQNNMAALVRELDLAESVFSQQGSGEPLYEDRQGYIQKGFYGISMAGAYRMQGGIRQIISGLEQHIRPEKLLKNTRVHCVECNEDGTVTTTVAKTGSGNERYQINSKQVVMALPPRIAMSAIEFKPFLPASRVTELNSYATWMAGHAKILVVYERPFWLEQGLSGDAVSQRGPLREIHDASSNPANADDKNGYALFGFVGVPGSDRKGKEDELCQTAIAQLVRLFGDEMANPLDVVLQDWAQEAFTATPADQAMNGGHATASVSRYTEAVFDERLIWSGTETAHHREGANGLLEGALEASVRTVQLLTKQYIMRMRNSG</sequence>
<dbReference type="InterPro" id="IPR050703">
    <property type="entry name" value="Flavin_MAO"/>
</dbReference>
<comment type="similarity">
    <text evidence="1">Belongs to the flavin monoamine oxidase family.</text>
</comment>
<dbReference type="SUPFAM" id="SSF54373">
    <property type="entry name" value="FAD-linked reductases, C-terminal domain"/>
    <property type="match status" value="1"/>
</dbReference>
<feature type="domain" description="Amine oxidase" evidence="2">
    <location>
        <begin position="132"/>
        <end position="403"/>
    </location>
</feature>
<evidence type="ECO:0000313" key="3">
    <source>
        <dbReference type="EMBL" id="CAA6804918.1"/>
    </source>
</evidence>
<dbReference type="EMBL" id="CACVAV010000078">
    <property type="protein sequence ID" value="CAA6804918.1"/>
    <property type="molecule type" value="Genomic_DNA"/>
</dbReference>
<dbReference type="Pfam" id="PF01593">
    <property type="entry name" value="Amino_oxidase"/>
    <property type="match status" value="1"/>
</dbReference>
<dbReference type="SUPFAM" id="SSF51905">
    <property type="entry name" value="FAD/NAD(P)-binding domain"/>
    <property type="match status" value="1"/>
</dbReference>
<dbReference type="AlphaFoldDB" id="A0A6S6SFD1"/>
<dbReference type="InterPro" id="IPR002937">
    <property type="entry name" value="Amino_oxidase"/>
</dbReference>
<organism evidence="3">
    <name type="scientific">uncultured Thiotrichaceae bacterium</name>
    <dbReference type="NCBI Taxonomy" id="298394"/>
    <lineage>
        <taxon>Bacteria</taxon>
        <taxon>Pseudomonadati</taxon>
        <taxon>Pseudomonadota</taxon>
        <taxon>Gammaproteobacteria</taxon>
        <taxon>Thiotrichales</taxon>
        <taxon>Thiotrichaceae</taxon>
        <taxon>environmental samples</taxon>
    </lineage>
</organism>
<dbReference type="PANTHER" id="PTHR43563:SF1">
    <property type="entry name" value="AMINE OXIDASE [FLAVIN-CONTAINING] B"/>
    <property type="match status" value="1"/>
</dbReference>
<dbReference type="PANTHER" id="PTHR43563">
    <property type="entry name" value="AMINE OXIDASE"/>
    <property type="match status" value="1"/>
</dbReference>
<name>A0A6S6SFD1_9GAMM</name>
<dbReference type="InterPro" id="IPR036188">
    <property type="entry name" value="FAD/NAD-bd_sf"/>
</dbReference>
<dbReference type="GO" id="GO:0016491">
    <property type="term" value="F:oxidoreductase activity"/>
    <property type="evidence" value="ECO:0007669"/>
    <property type="project" value="InterPro"/>
</dbReference>
<dbReference type="Gene3D" id="3.50.50.60">
    <property type="entry name" value="FAD/NAD(P)-binding domain"/>
    <property type="match status" value="2"/>
</dbReference>
<dbReference type="Pfam" id="PF13450">
    <property type="entry name" value="NAD_binding_8"/>
    <property type="match status" value="1"/>
</dbReference>
<evidence type="ECO:0000259" key="2">
    <source>
        <dbReference type="Pfam" id="PF01593"/>
    </source>
</evidence>
<proteinExistence type="inferred from homology"/>
<evidence type="ECO:0000256" key="1">
    <source>
        <dbReference type="ARBA" id="ARBA00005995"/>
    </source>
</evidence>